<dbReference type="PROSITE" id="PS00518">
    <property type="entry name" value="ZF_RING_1"/>
    <property type="match status" value="1"/>
</dbReference>
<dbReference type="GO" id="GO:0005737">
    <property type="term" value="C:cytoplasm"/>
    <property type="evidence" value="ECO:0007669"/>
    <property type="project" value="UniProtKB-SubCell"/>
</dbReference>
<evidence type="ECO:0000256" key="4">
    <source>
        <dbReference type="ARBA" id="ARBA00022679"/>
    </source>
</evidence>
<dbReference type="InterPro" id="IPR043472">
    <property type="entry name" value="Macro_dom-like"/>
</dbReference>
<comment type="catalytic activity">
    <reaction evidence="1 9">
        <text>S-ubiquitinyl-[E2 ubiquitin-conjugating enzyme]-L-cysteine + [acceptor protein]-L-lysine = [E2 ubiquitin-conjugating enzyme]-L-cysteine + N(6)-ubiquitinyl-[acceptor protein]-L-lysine.</text>
        <dbReference type="EC" id="2.3.2.27"/>
    </reaction>
</comment>
<comment type="caution">
    <text evidence="12">The sequence shown here is derived from an EMBL/GenBank/DDBJ whole genome shotgun (WGS) entry which is preliminary data.</text>
</comment>
<protein>
    <recommendedName>
        <fullName evidence="9">E3 ubiquitin-protein ligase</fullName>
        <ecNumber evidence="9">2.3.2.27</ecNumber>
    </recommendedName>
</protein>
<dbReference type="SUPFAM" id="SSF52949">
    <property type="entry name" value="Macro domain-like"/>
    <property type="match status" value="1"/>
</dbReference>
<evidence type="ECO:0000259" key="10">
    <source>
        <dbReference type="PROSITE" id="PS50089"/>
    </source>
</evidence>
<accession>A0A7I8VYW9</accession>
<keyword evidence="7 9" id="KW-0862">Zinc</keyword>
<reference evidence="12 13" key="1">
    <citation type="submission" date="2020-08" db="EMBL/GenBank/DDBJ databases">
        <authorList>
            <person name="Hejnol A."/>
        </authorList>
    </citation>
    <scope>NUCLEOTIDE SEQUENCE [LARGE SCALE GENOMIC DNA]</scope>
</reference>
<dbReference type="SUPFAM" id="SSF57850">
    <property type="entry name" value="RING/U-box"/>
    <property type="match status" value="1"/>
</dbReference>
<dbReference type="OrthoDB" id="6275406at2759"/>
<dbReference type="InterPro" id="IPR001841">
    <property type="entry name" value="Znf_RING"/>
</dbReference>
<dbReference type="InterPro" id="IPR039399">
    <property type="entry name" value="Deltex_C_sf"/>
</dbReference>
<dbReference type="Pfam" id="PF13639">
    <property type="entry name" value="zf-RING_2"/>
    <property type="match status" value="1"/>
</dbReference>
<keyword evidence="5 9" id="KW-0479">Metal-binding</keyword>
<dbReference type="InterPro" id="IPR002589">
    <property type="entry name" value="Macro_dom"/>
</dbReference>
<feature type="domain" description="RING-type" evidence="10">
    <location>
        <begin position="566"/>
        <end position="605"/>
    </location>
</feature>
<dbReference type="Pfam" id="PF01661">
    <property type="entry name" value="Macro"/>
    <property type="match status" value="1"/>
</dbReference>
<sequence length="745" mass="84731">MALCQRFISINPDRDMKSKFPVDITNHQAKNWEELKQMVYAILHQNVTNFYILKVDSSKNLISKKNTYALIFDKQISKDNVETILRNKCTSEFEMRLSATDLQEFDVLDKPAKYDINRIELRKMNKLNVLEEIKNLFGVYCDIESDICILKGGALEIRNAVAYLKDECPESLRNYFKRAKKRPLTNDSDSDDDQFDENGHALTFQDRNTKVFLYEGDLTKVNTDSVAISVGPNFEHSVGVASAVMNLAGPEARQACINKKSIRPGDVHMISVQTTMPVSYILTTNATLAFCHYTFSSPIDIIESCYKNCITEADKGNLKSVAFPLFGCGFNKLPVEEVVNAFLNGLRDSNSRLEEIHIVELETRIFNKLKSCIKIKLKGDVKPCQHPKKRKDSAAVATNDVDMELPNYVMKNGLNVVCRTGEILKEKSTVLIFPLLYGYNSYEGFPYDLVRFIGTYNYSKYKRILENMTPFSYDEFIENKFETALNNILTELDSFNNVTSVSLYPWTDKFYSLDMTNSIIKVFNDFPKPKNINIVTVLHEQRHIVQTFHQAIKRFKEPPQSMNEKCPICLDNIDMIYTTLPCSHTFCKTCLDQWLKGKGVCPVCKAYVAKTLGNQPEGQMGFYRDSTCLPGFENCGTIVIHYSFPSGIQGPQHPNAGVPYSGTTRQAYLPDNADGKEVLNLLKKAWDEKLLFTIGRSVTTGMDNSVIWNDVHHKTSRSGGPTVYGYPDPTYLNRVKEELRAKGIY</sequence>
<dbReference type="InterPro" id="IPR013083">
    <property type="entry name" value="Znf_RING/FYVE/PHD"/>
</dbReference>
<evidence type="ECO:0000256" key="9">
    <source>
        <dbReference type="RuleBase" id="RU367105"/>
    </source>
</evidence>
<evidence type="ECO:0000256" key="8">
    <source>
        <dbReference type="PROSITE-ProRule" id="PRU00175"/>
    </source>
</evidence>
<evidence type="ECO:0000313" key="12">
    <source>
        <dbReference type="EMBL" id="CAD5119710.1"/>
    </source>
</evidence>
<evidence type="ECO:0000313" key="13">
    <source>
        <dbReference type="Proteomes" id="UP000549394"/>
    </source>
</evidence>
<dbReference type="PROSITE" id="PS51154">
    <property type="entry name" value="MACRO"/>
    <property type="match status" value="1"/>
</dbReference>
<dbReference type="EC" id="2.3.2.27" evidence="9"/>
<comment type="similarity">
    <text evidence="3 9">Belongs to the Deltex family.</text>
</comment>
<dbReference type="Proteomes" id="UP000549394">
    <property type="component" value="Unassembled WGS sequence"/>
</dbReference>
<dbReference type="FunFam" id="3.30.390.130:FF:000001">
    <property type="entry name" value="Probable E3 ubiquitin-protein ligase DTX3"/>
    <property type="match status" value="1"/>
</dbReference>
<keyword evidence="13" id="KW-1185">Reference proteome</keyword>
<comment type="subcellular location">
    <subcellularLocation>
        <location evidence="9">Cytoplasm</location>
    </subcellularLocation>
</comment>
<dbReference type="Pfam" id="PF18102">
    <property type="entry name" value="DTC"/>
    <property type="match status" value="1"/>
</dbReference>
<evidence type="ECO:0000256" key="6">
    <source>
        <dbReference type="ARBA" id="ARBA00022771"/>
    </source>
</evidence>
<evidence type="ECO:0000256" key="3">
    <source>
        <dbReference type="ARBA" id="ARBA00009413"/>
    </source>
</evidence>
<dbReference type="EMBL" id="CAJFCJ010000011">
    <property type="protein sequence ID" value="CAD5119710.1"/>
    <property type="molecule type" value="Genomic_DNA"/>
</dbReference>
<dbReference type="InterPro" id="IPR017907">
    <property type="entry name" value="Znf_RING_CS"/>
</dbReference>
<proteinExistence type="inferred from homology"/>
<dbReference type="GO" id="GO:0061630">
    <property type="term" value="F:ubiquitin protein ligase activity"/>
    <property type="evidence" value="ECO:0007669"/>
    <property type="project" value="UniProtKB-UniRule"/>
</dbReference>
<dbReference type="SMART" id="SM00506">
    <property type="entry name" value="A1pp"/>
    <property type="match status" value="1"/>
</dbReference>
<dbReference type="PANTHER" id="PTHR12622">
    <property type="entry name" value="DELTEX-RELATED"/>
    <property type="match status" value="1"/>
</dbReference>
<dbReference type="UniPathway" id="UPA00143"/>
<dbReference type="CDD" id="cd09633">
    <property type="entry name" value="Deltex_C"/>
    <property type="match status" value="1"/>
</dbReference>
<dbReference type="GO" id="GO:0016567">
    <property type="term" value="P:protein ubiquitination"/>
    <property type="evidence" value="ECO:0007669"/>
    <property type="project" value="UniProtKB-UniRule"/>
</dbReference>
<evidence type="ECO:0000259" key="11">
    <source>
        <dbReference type="PROSITE" id="PS51154"/>
    </source>
</evidence>
<dbReference type="AlphaFoldDB" id="A0A7I8VYW9"/>
<dbReference type="GO" id="GO:0008270">
    <property type="term" value="F:zinc ion binding"/>
    <property type="evidence" value="ECO:0007669"/>
    <property type="project" value="UniProtKB-KW"/>
</dbReference>
<dbReference type="Gene3D" id="3.30.390.130">
    <property type="match status" value="1"/>
</dbReference>
<keyword evidence="4 9" id="KW-0808">Transferase</keyword>
<evidence type="ECO:0000256" key="7">
    <source>
        <dbReference type="ARBA" id="ARBA00022833"/>
    </source>
</evidence>
<dbReference type="Gene3D" id="3.30.40.10">
    <property type="entry name" value="Zinc/RING finger domain, C3HC4 (zinc finger)"/>
    <property type="match status" value="1"/>
</dbReference>
<dbReference type="SMART" id="SM00184">
    <property type="entry name" value="RING"/>
    <property type="match status" value="1"/>
</dbReference>
<evidence type="ECO:0000256" key="1">
    <source>
        <dbReference type="ARBA" id="ARBA00000900"/>
    </source>
</evidence>
<comment type="pathway">
    <text evidence="2 9">Protein modification; protein ubiquitination.</text>
</comment>
<dbReference type="InterPro" id="IPR039398">
    <property type="entry name" value="Deltex_fam"/>
</dbReference>
<organism evidence="12 13">
    <name type="scientific">Dimorphilus gyrociliatus</name>
    <dbReference type="NCBI Taxonomy" id="2664684"/>
    <lineage>
        <taxon>Eukaryota</taxon>
        <taxon>Metazoa</taxon>
        <taxon>Spiralia</taxon>
        <taxon>Lophotrochozoa</taxon>
        <taxon>Annelida</taxon>
        <taxon>Polychaeta</taxon>
        <taxon>Polychaeta incertae sedis</taxon>
        <taxon>Dinophilidae</taxon>
        <taxon>Dimorphilus</taxon>
    </lineage>
</organism>
<evidence type="ECO:0000256" key="5">
    <source>
        <dbReference type="ARBA" id="ARBA00022723"/>
    </source>
</evidence>
<gene>
    <name evidence="12" type="ORF">DGYR_LOCUS7904</name>
</gene>
<name>A0A7I8VYW9_9ANNE</name>
<dbReference type="InterPro" id="IPR039396">
    <property type="entry name" value="Deltex_C"/>
</dbReference>
<evidence type="ECO:0000256" key="2">
    <source>
        <dbReference type="ARBA" id="ARBA00004906"/>
    </source>
</evidence>
<dbReference type="Gene3D" id="3.40.220.10">
    <property type="entry name" value="Leucine Aminopeptidase, subunit E, domain 1"/>
    <property type="match status" value="1"/>
</dbReference>
<dbReference type="GO" id="GO:0007219">
    <property type="term" value="P:Notch signaling pathway"/>
    <property type="evidence" value="ECO:0007669"/>
    <property type="project" value="InterPro"/>
</dbReference>
<feature type="domain" description="Macro" evidence="11">
    <location>
        <begin position="198"/>
        <end position="377"/>
    </location>
</feature>
<dbReference type="PROSITE" id="PS50089">
    <property type="entry name" value="ZF_RING_2"/>
    <property type="match status" value="1"/>
</dbReference>
<keyword evidence="9" id="KW-0963">Cytoplasm</keyword>
<keyword evidence="6 8" id="KW-0863">Zinc-finger</keyword>